<comment type="similarity">
    <text evidence="2 10">Belongs to the ABC-4 integral membrane protein family. FtsX subfamily.</text>
</comment>
<keyword evidence="4 10" id="KW-1003">Cell membrane</keyword>
<feature type="domain" description="FtsX extracellular" evidence="13">
    <location>
        <begin position="61"/>
        <end position="145"/>
    </location>
</feature>
<evidence type="ECO:0000313" key="14">
    <source>
        <dbReference type="EMBL" id="EEG31280.1"/>
    </source>
</evidence>
<feature type="transmembrane region" description="Helical" evidence="11">
    <location>
        <begin position="170"/>
        <end position="191"/>
    </location>
</feature>
<dbReference type="InterPro" id="IPR040690">
    <property type="entry name" value="FtsX_ECD"/>
</dbReference>
<dbReference type="PIRSF" id="PIRSF003097">
    <property type="entry name" value="FtsX"/>
    <property type="match status" value="1"/>
</dbReference>
<accession>C0EB60</accession>
<evidence type="ECO:0000256" key="3">
    <source>
        <dbReference type="ARBA" id="ARBA00021907"/>
    </source>
</evidence>
<evidence type="ECO:0000256" key="1">
    <source>
        <dbReference type="ARBA" id="ARBA00004651"/>
    </source>
</evidence>
<feature type="transmembrane region" description="Helical" evidence="11">
    <location>
        <begin position="270"/>
        <end position="294"/>
    </location>
</feature>
<dbReference type="Proteomes" id="UP000003340">
    <property type="component" value="Unassembled WGS sequence"/>
</dbReference>
<evidence type="ECO:0000256" key="11">
    <source>
        <dbReference type="SAM" id="Phobius"/>
    </source>
</evidence>
<dbReference type="InterPro" id="IPR004513">
    <property type="entry name" value="FtsX"/>
</dbReference>
<evidence type="ECO:0000259" key="12">
    <source>
        <dbReference type="Pfam" id="PF02687"/>
    </source>
</evidence>
<feature type="transmembrane region" description="Helical" evidence="11">
    <location>
        <begin position="225"/>
        <end position="250"/>
    </location>
</feature>
<dbReference type="PANTHER" id="PTHR47755:SF1">
    <property type="entry name" value="CELL DIVISION PROTEIN FTSX"/>
    <property type="match status" value="1"/>
</dbReference>
<dbReference type="Pfam" id="PF18075">
    <property type="entry name" value="FtsX_ECD"/>
    <property type="match status" value="1"/>
</dbReference>
<dbReference type="InterPro" id="IPR003838">
    <property type="entry name" value="ABC3_permease_C"/>
</dbReference>
<evidence type="ECO:0000256" key="5">
    <source>
        <dbReference type="ARBA" id="ARBA00022618"/>
    </source>
</evidence>
<evidence type="ECO:0000256" key="2">
    <source>
        <dbReference type="ARBA" id="ARBA00007379"/>
    </source>
</evidence>
<evidence type="ECO:0000256" key="7">
    <source>
        <dbReference type="ARBA" id="ARBA00022989"/>
    </source>
</evidence>
<dbReference type="STRING" id="537013.CLOSTMETH_01077"/>
<dbReference type="Pfam" id="PF02687">
    <property type="entry name" value="FtsX"/>
    <property type="match status" value="1"/>
</dbReference>
<organism evidence="14 15">
    <name type="scientific">[Clostridium] methylpentosum DSM 5476</name>
    <dbReference type="NCBI Taxonomy" id="537013"/>
    <lineage>
        <taxon>Bacteria</taxon>
        <taxon>Bacillati</taxon>
        <taxon>Bacillota</taxon>
        <taxon>Clostridia</taxon>
        <taxon>Eubacteriales</taxon>
        <taxon>Oscillospiraceae</taxon>
        <taxon>Oscillospiraceae incertae sedis</taxon>
    </lineage>
</organism>
<evidence type="ECO:0000256" key="6">
    <source>
        <dbReference type="ARBA" id="ARBA00022692"/>
    </source>
</evidence>
<dbReference type="NCBIfam" id="NF038347">
    <property type="entry name" value="FtsX_Gpos"/>
    <property type="match status" value="1"/>
</dbReference>
<comment type="subcellular location">
    <subcellularLocation>
        <location evidence="1">Cell membrane</location>
        <topology evidence="1">Multi-pass membrane protein</topology>
    </subcellularLocation>
</comment>
<keyword evidence="7 11" id="KW-1133">Transmembrane helix</keyword>
<keyword evidence="9 10" id="KW-0131">Cell cycle</keyword>
<sequence>MRGSSLKYLSKEGLKNVWANRLMSFASIGVLTACLLLVGFAVLFTANIDSMIGFVEQQSDIVIFIKDDATDEQIQEMRDALEEMDQVQSVTYINKEQALAEYKQQLGDPALLEGIADDNFLPASFRISANDLGSIDQVLDTAKNFSIFESCKAPTNVADTIHSLKNTVTAFGIGCTLVLVVVSLVIIANTIRATVFSRRTEIGIMKQVGATNNFIRVPFLFEGMILGLISAVIAFVIIWLGYASVLNALMGNASVFLQSMYQSIIPFKNVAFRLAAWFVLAGIATGATGSVLSLRQHLKV</sequence>
<gene>
    <name evidence="14" type="ORF">CLOSTMETH_01077</name>
</gene>
<evidence type="ECO:0000313" key="15">
    <source>
        <dbReference type="Proteomes" id="UP000003340"/>
    </source>
</evidence>
<evidence type="ECO:0000256" key="9">
    <source>
        <dbReference type="ARBA" id="ARBA00023306"/>
    </source>
</evidence>
<proteinExistence type="inferred from homology"/>
<dbReference type="EMBL" id="ACEC01000040">
    <property type="protein sequence ID" value="EEG31280.1"/>
    <property type="molecule type" value="Genomic_DNA"/>
</dbReference>
<dbReference type="Gene3D" id="3.30.70.3040">
    <property type="match status" value="1"/>
</dbReference>
<dbReference type="GO" id="GO:0005886">
    <property type="term" value="C:plasma membrane"/>
    <property type="evidence" value="ECO:0007669"/>
    <property type="project" value="UniProtKB-SubCell"/>
</dbReference>
<comment type="caution">
    <text evidence="14">The sequence shown here is derived from an EMBL/GenBank/DDBJ whole genome shotgun (WGS) entry which is preliminary data.</text>
</comment>
<keyword evidence="15" id="KW-1185">Reference proteome</keyword>
<dbReference type="AlphaFoldDB" id="C0EB60"/>
<reference evidence="14 15" key="2">
    <citation type="submission" date="2009-02" db="EMBL/GenBank/DDBJ databases">
        <title>Draft genome sequence of Clostridium methylpentosum (DSM 5476).</title>
        <authorList>
            <person name="Sudarsanam P."/>
            <person name="Ley R."/>
            <person name="Guruge J."/>
            <person name="Turnbaugh P.J."/>
            <person name="Mahowald M."/>
            <person name="Liep D."/>
            <person name="Gordon J."/>
        </authorList>
    </citation>
    <scope>NUCLEOTIDE SEQUENCE [LARGE SCALE GENOMIC DNA]</scope>
    <source>
        <strain evidence="14 15">DSM 5476</strain>
    </source>
</reference>
<feature type="domain" description="ABC3 transporter permease C-terminal" evidence="12">
    <location>
        <begin position="177"/>
        <end position="292"/>
    </location>
</feature>
<protein>
    <recommendedName>
        <fullName evidence="3 10">Cell division protein FtsX</fullName>
    </recommendedName>
</protein>
<dbReference type="PROSITE" id="PS51257">
    <property type="entry name" value="PROKAR_LIPOPROTEIN"/>
    <property type="match status" value="1"/>
</dbReference>
<keyword evidence="8 10" id="KW-0472">Membrane</keyword>
<evidence type="ECO:0000259" key="13">
    <source>
        <dbReference type="Pfam" id="PF18075"/>
    </source>
</evidence>
<comment type="function">
    <text evidence="10">Part of the ABC transporter FtsEX involved in asymmetric cellular division facilitating the initiation of sporulation.</text>
</comment>
<dbReference type="PANTHER" id="PTHR47755">
    <property type="entry name" value="CELL DIVISION PROTEIN FTSX"/>
    <property type="match status" value="1"/>
</dbReference>
<dbReference type="InterPro" id="IPR058204">
    <property type="entry name" value="FtsX_firmicutes-type"/>
</dbReference>
<dbReference type="eggNOG" id="COG2177">
    <property type="taxonomic scope" value="Bacteria"/>
</dbReference>
<feature type="transmembrane region" description="Helical" evidence="11">
    <location>
        <begin position="21"/>
        <end position="44"/>
    </location>
</feature>
<keyword evidence="6 11" id="KW-0812">Transmembrane</keyword>
<evidence type="ECO:0000256" key="10">
    <source>
        <dbReference type="PIRNR" id="PIRNR003097"/>
    </source>
</evidence>
<dbReference type="HOGENOM" id="CLU_073546_2_2_9"/>
<evidence type="ECO:0000256" key="8">
    <source>
        <dbReference type="ARBA" id="ARBA00023136"/>
    </source>
</evidence>
<keyword evidence="5 10" id="KW-0132">Cell division</keyword>
<dbReference type="GO" id="GO:0051301">
    <property type="term" value="P:cell division"/>
    <property type="evidence" value="ECO:0007669"/>
    <property type="project" value="UniProtKB-KW"/>
</dbReference>
<evidence type="ECO:0000256" key="4">
    <source>
        <dbReference type="ARBA" id="ARBA00022475"/>
    </source>
</evidence>
<name>C0EB60_9FIRM</name>
<reference evidence="14 15" key="1">
    <citation type="submission" date="2009-01" db="EMBL/GenBank/DDBJ databases">
        <authorList>
            <person name="Fulton L."/>
            <person name="Clifton S."/>
            <person name="Fulton B."/>
            <person name="Xu J."/>
            <person name="Minx P."/>
            <person name="Pepin K.H."/>
            <person name="Johnson M."/>
            <person name="Bhonagiri V."/>
            <person name="Nash W.E."/>
            <person name="Mardis E.R."/>
            <person name="Wilson R.K."/>
        </authorList>
    </citation>
    <scope>NUCLEOTIDE SEQUENCE [LARGE SCALE GENOMIC DNA]</scope>
    <source>
        <strain evidence="14 15">DSM 5476</strain>
    </source>
</reference>